<dbReference type="EMBL" id="SLWB01000002">
    <property type="protein sequence ID" value="TCN72143.1"/>
    <property type="molecule type" value="Genomic_DNA"/>
</dbReference>
<sequence>MTKSEIAIFQLDNGQAEIQVKLDNDTVWLSQKQMSDIFEKDSDTIGLHLKNIYQTGELDEASTTEYSSVVRMEGKRKVTRKIKFYNLDAIISVGYRVNSKRGTQFRIWANRVLKDYLVRGYVLNEQRLLQKAEQLKELQSSFKIIRNILKYKILTNDESSGLLKIIADYSYALDILDRYDYQTLQITSTSGKETYQLTYDEAIKQIAIVKKAYGNSELFGHEKDGSFHSSISTIYQTFNGVDLYPSIEEKAANLLYFITKNHSFSDGNKRIAAFLFLYFLEQNRILFDDLGYKRIADNALVALTLMIAVSNPAEKDTLVKVIVNLINRKN</sequence>
<dbReference type="PANTHER" id="PTHR35810:SF1">
    <property type="entry name" value="CYTOPLASMIC PROTEIN"/>
    <property type="match status" value="1"/>
</dbReference>
<dbReference type="InterPro" id="IPR011204">
    <property type="entry name" value="Virulence_RhuM-like"/>
</dbReference>
<reference evidence="2 3" key="1">
    <citation type="submission" date="2019-03" db="EMBL/GenBank/DDBJ databases">
        <title>Genomic Encyclopedia of Archaeal and Bacterial Type Strains, Phase II (KMG-II): from individual species to whole genera.</title>
        <authorList>
            <person name="Goeker M."/>
        </authorList>
    </citation>
    <scope>NUCLEOTIDE SEQUENCE [LARGE SCALE GENOMIC DNA]</scope>
    <source>
        <strain evidence="2 3">RL-C</strain>
    </source>
</reference>
<dbReference type="RefSeq" id="WP_131838211.1">
    <property type="nucleotide sequence ID" value="NZ_SLWB01000002.1"/>
</dbReference>
<dbReference type="PANTHER" id="PTHR35810">
    <property type="entry name" value="CYTOPLASMIC PROTEIN-RELATED"/>
    <property type="match status" value="1"/>
</dbReference>
<organism evidence="2 3">
    <name type="scientific">Acetobacteroides hydrogenigenes</name>
    <dbReference type="NCBI Taxonomy" id="979970"/>
    <lineage>
        <taxon>Bacteria</taxon>
        <taxon>Pseudomonadati</taxon>
        <taxon>Bacteroidota</taxon>
        <taxon>Bacteroidia</taxon>
        <taxon>Bacteroidales</taxon>
        <taxon>Rikenellaceae</taxon>
        <taxon>Acetobacteroides</taxon>
    </lineage>
</organism>
<dbReference type="Pfam" id="PF13310">
    <property type="entry name" value="Virulence_RhuM"/>
    <property type="match status" value="1"/>
</dbReference>
<feature type="domain" description="Fido" evidence="1">
    <location>
        <begin position="186"/>
        <end position="324"/>
    </location>
</feature>
<dbReference type="SUPFAM" id="SSF140931">
    <property type="entry name" value="Fic-like"/>
    <property type="match status" value="1"/>
</dbReference>
<evidence type="ECO:0000313" key="2">
    <source>
        <dbReference type="EMBL" id="TCN72143.1"/>
    </source>
</evidence>
<name>A0A4R2ESX4_9BACT</name>
<gene>
    <name evidence="2" type="ORF">CLV25_102106</name>
</gene>
<dbReference type="InterPro" id="IPR036597">
    <property type="entry name" value="Fido-like_dom_sf"/>
</dbReference>
<proteinExistence type="predicted"/>
<dbReference type="InterPro" id="IPR003812">
    <property type="entry name" value="Fido"/>
</dbReference>
<dbReference type="AlphaFoldDB" id="A0A4R2ESX4"/>
<keyword evidence="3" id="KW-1185">Reference proteome</keyword>
<dbReference type="Pfam" id="PF02661">
    <property type="entry name" value="Fic"/>
    <property type="match status" value="1"/>
</dbReference>
<accession>A0A4R2ESX4</accession>
<evidence type="ECO:0000313" key="3">
    <source>
        <dbReference type="Proteomes" id="UP000294830"/>
    </source>
</evidence>
<dbReference type="Proteomes" id="UP000294830">
    <property type="component" value="Unassembled WGS sequence"/>
</dbReference>
<dbReference type="Gene3D" id="1.20.120.1870">
    <property type="entry name" value="Fic/DOC protein, Fido domain"/>
    <property type="match status" value="1"/>
</dbReference>
<protein>
    <submittedName>
        <fullName evidence="2">Fic/DOC family protein</fullName>
    </submittedName>
</protein>
<evidence type="ECO:0000259" key="1">
    <source>
        <dbReference type="PROSITE" id="PS51459"/>
    </source>
</evidence>
<dbReference type="PROSITE" id="PS51459">
    <property type="entry name" value="FIDO"/>
    <property type="match status" value="1"/>
</dbReference>
<comment type="caution">
    <text evidence="2">The sequence shown here is derived from an EMBL/GenBank/DDBJ whole genome shotgun (WGS) entry which is preliminary data.</text>
</comment>
<dbReference type="OrthoDB" id="9802752at2"/>
<dbReference type="InterPro" id="IPR053737">
    <property type="entry name" value="Type_II_TA_Toxin"/>
</dbReference>